<gene>
    <name evidence="2" type="primary">LOC107120454</name>
</gene>
<organism evidence="1 2">
    <name type="scientific">Gekko japonicus</name>
    <name type="common">Schlegel's Japanese gecko</name>
    <dbReference type="NCBI Taxonomy" id="146911"/>
    <lineage>
        <taxon>Eukaryota</taxon>
        <taxon>Metazoa</taxon>
        <taxon>Chordata</taxon>
        <taxon>Craniata</taxon>
        <taxon>Vertebrata</taxon>
        <taxon>Euteleostomi</taxon>
        <taxon>Lepidosauria</taxon>
        <taxon>Squamata</taxon>
        <taxon>Bifurcata</taxon>
        <taxon>Gekkota</taxon>
        <taxon>Gekkonidae</taxon>
        <taxon>Gekkoninae</taxon>
        <taxon>Gekko</taxon>
    </lineage>
</organism>
<reference evidence="2" key="1">
    <citation type="submission" date="2025-08" db="UniProtKB">
        <authorList>
            <consortium name="RefSeq"/>
        </authorList>
    </citation>
    <scope>IDENTIFICATION</scope>
</reference>
<dbReference type="PANTHER" id="PTHR23327">
    <property type="entry name" value="RING FINGER PROTEIN 127"/>
    <property type="match status" value="1"/>
</dbReference>
<evidence type="ECO:0000313" key="1">
    <source>
        <dbReference type="Proteomes" id="UP000694871"/>
    </source>
</evidence>
<dbReference type="GeneID" id="107120454"/>
<name>A0ABM1KY59_GEKJA</name>
<evidence type="ECO:0000313" key="2">
    <source>
        <dbReference type="RefSeq" id="XP_015278646.1"/>
    </source>
</evidence>
<dbReference type="RefSeq" id="XP_015278646.1">
    <property type="nucleotide sequence ID" value="XM_015423160.1"/>
</dbReference>
<accession>A0ABM1KY59</accession>
<proteinExistence type="predicted"/>
<keyword evidence="1" id="KW-1185">Reference proteome</keyword>
<dbReference type="PANTHER" id="PTHR23327:SF50">
    <property type="entry name" value="LON PEPTIDASE N-TERMINAL DOMAIN AND RING FINGER PROTEIN 1"/>
    <property type="match status" value="1"/>
</dbReference>
<sequence length="151" mass="17141">MFGKSVTASSSRAKVTELAFPGEGLIFFTILSSLVDIVYIRKSQFESSVEGEELAELQNLHDCTYELTQRFYENGYMTFRHSLMHNGPIPEKEKDIQASPDGPAWCWWLILTLPLDVTRKLAVFSDTSLKSRLTQLKNILNVVLESSEFNS</sequence>
<dbReference type="Proteomes" id="UP000694871">
    <property type="component" value="Unplaced"/>
</dbReference>
<protein>
    <submittedName>
        <fullName evidence="2">LON peptidase N-terminal domain and RING finger protein 1-like</fullName>
    </submittedName>
</protein>